<keyword evidence="1" id="KW-0472">Membrane</keyword>
<dbReference type="RefSeq" id="WP_101377546.1">
    <property type="nucleotide sequence ID" value="NZ_CP025084.1"/>
</dbReference>
<protein>
    <submittedName>
        <fullName evidence="3">Membrane protein YpdK</fullName>
    </submittedName>
</protein>
<reference evidence="3 4" key="1">
    <citation type="journal article" date="2013" name="Genome Announc.">
        <title>Draft genome sequence of Serratia sp. strain ATCC 39006, a model bacterium for analysis of the biosynthesis and regulation of prodigiosin, a carbapenem, and gas vesicles.</title>
        <authorList>
            <person name="Fineran P.C."/>
            <person name="Iglesias Cans M.C."/>
            <person name="Ramsay J.P."/>
            <person name="Wilf N.M."/>
            <person name="Cossyleon D."/>
            <person name="McNeil M.B."/>
            <person name="Williamson N.R."/>
            <person name="Monson R.E."/>
            <person name="Becher S.A."/>
            <person name="Stanton J.A."/>
            <person name="Brugger K."/>
            <person name="Brown S.D."/>
            <person name="Salmond G.P."/>
        </authorList>
    </citation>
    <scope>NUCLEOTIDE SEQUENCE [LARGE SCALE GENOMIC DNA]</scope>
    <source>
        <strain evidence="3">ATCC 39006</strain>
        <strain evidence="4">ATCC 39006 / SC 11482</strain>
    </source>
</reference>
<evidence type="ECO:0000256" key="1">
    <source>
        <dbReference type="SAM" id="Phobius"/>
    </source>
</evidence>
<accession>A0A2I5TD20</accession>
<dbReference type="EMBL" id="CP025084">
    <property type="protein sequence ID" value="AUH06795.1"/>
    <property type="molecule type" value="Genomic_DNA"/>
</dbReference>
<gene>
    <name evidence="2" type="ORF">CWC46_10075</name>
    <name evidence="3" type="ORF">Ser39006_010080</name>
</gene>
<dbReference type="InterPro" id="IPR047846">
    <property type="entry name" value="YpdK"/>
</dbReference>
<dbReference type="AlphaFoldDB" id="A0A2I5TD20"/>
<dbReference type="EMBL" id="CP025085">
    <property type="protein sequence ID" value="AUH02477.1"/>
    <property type="molecule type" value="Genomic_DNA"/>
</dbReference>
<keyword evidence="4" id="KW-1185">Reference proteome</keyword>
<reference evidence="2 5" key="3">
    <citation type="submission" date="2017-11" db="EMBL/GenBank/DDBJ databases">
        <title>Complete genome sequence of Serratia sp. ATCC 39006 LacA.</title>
        <authorList>
            <person name="Hampton H.G."/>
            <person name="Jackson S.A."/>
            <person name="Jauregui R."/>
            <person name="Poulter G.T.M."/>
            <person name="Salmond G.P.C."/>
            <person name="Fineran P.C."/>
        </authorList>
    </citation>
    <scope>NUCLEOTIDE SEQUENCE [LARGE SCALE GENOMIC DNA]</scope>
    <source>
        <strain evidence="2 5">ATCC 39006</strain>
    </source>
</reference>
<name>A0A2I5TD20_SERS3</name>
<evidence type="ECO:0000313" key="3">
    <source>
        <dbReference type="EMBL" id="AUH06795.1"/>
    </source>
</evidence>
<reference evidence="3" key="2">
    <citation type="submission" date="2013-09" db="EMBL/GenBank/DDBJ databases">
        <authorList>
            <person name="Wang G."/>
            <person name="Yang Y."/>
            <person name="Su Y."/>
        </authorList>
    </citation>
    <scope>NUCLEOTIDE SEQUENCE</scope>
    <source>
        <strain evidence="3">ATCC 39006</strain>
    </source>
</reference>
<organism evidence="3 4">
    <name type="scientific">Serratia sp. (strain ATCC 39006)</name>
    <name type="common">Prodigiosinella confusarubida</name>
    <dbReference type="NCBI Taxonomy" id="104623"/>
    <lineage>
        <taxon>Bacteria</taxon>
        <taxon>Pseudomonadati</taxon>
        <taxon>Pseudomonadota</taxon>
        <taxon>Gammaproteobacteria</taxon>
        <taxon>Enterobacterales</taxon>
        <taxon>Pectobacteriaceae</taxon>
        <taxon>Prodigiosinella</taxon>
    </lineage>
</organism>
<sequence>MKYFFMGVSFILFLWVGTFILMVE</sequence>
<evidence type="ECO:0000313" key="5">
    <source>
        <dbReference type="Proteomes" id="UP000233778"/>
    </source>
</evidence>
<evidence type="ECO:0000313" key="2">
    <source>
        <dbReference type="EMBL" id="AUH02477.1"/>
    </source>
</evidence>
<proteinExistence type="predicted"/>
<dbReference type="Proteomes" id="UP000017700">
    <property type="component" value="Chromosome"/>
</dbReference>
<dbReference type="KEGG" id="serq:CWC46_10075"/>
<reference evidence="3" key="4">
    <citation type="submission" date="2017-11" db="EMBL/GenBank/DDBJ databases">
        <title>Complete genome sequence of Serratia sp. ATCC 39006.</title>
        <authorList>
            <person name="Hampton H.G."/>
            <person name="Jackson S.A."/>
            <person name="Jauregui R."/>
            <person name="Poulter G.T.M."/>
            <person name="Salmond G.P.C."/>
            <person name="Fineran P.C."/>
        </authorList>
    </citation>
    <scope>NUCLEOTIDE SEQUENCE</scope>
    <source>
        <strain evidence="3">ATCC 39006</strain>
    </source>
</reference>
<keyword evidence="1" id="KW-0812">Transmembrane</keyword>
<dbReference type="NCBIfam" id="NF033437">
    <property type="entry name" value="YpdK"/>
    <property type="match status" value="1"/>
</dbReference>
<keyword evidence="1" id="KW-1133">Transmembrane helix</keyword>
<dbReference type="Proteomes" id="UP000233778">
    <property type="component" value="Chromosome"/>
</dbReference>
<evidence type="ECO:0000313" key="4">
    <source>
        <dbReference type="Proteomes" id="UP000017700"/>
    </source>
</evidence>
<feature type="transmembrane region" description="Helical" evidence="1">
    <location>
        <begin position="6"/>
        <end position="23"/>
    </location>
</feature>
<dbReference type="KEGG" id="sera:Ser39006_010080"/>
<dbReference type="GO" id="GO:0016020">
    <property type="term" value="C:membrane"/>
    <property type="evidence" value="ECO:0007669"/>
    <property type="project" value="InterPro"/>
</dbReference>